<dbReference type="AlphaFoldDB" id="A0A1T5JBH7"/>
<dbReference type="EMBL" id="FUZU01000001">
    <property type="protein sequence ID" value="SKC48704.1"/>
    <property type="molecule type" value="Genomic_DNA"/>
</dbReference>
<keyword evidence="3" id="KW-1185">Reference proteome</keyword>
<name>A0A1T5JBH7_9BACT</name>
<feature type="chain" id="PRO_5012933800" description="GLPGLI family protein" evidence="1">
    <location>
        <begin position="21"/>
        <end position="243"/>
    </location>
</feature>
<dbReference type="Proteomes" id="UP000190961">
    <property type="component" value="Unassembled WGS sequence"/>
</dbReference>
<dbReference type="OrthoDB" id="792335at2"/>
<evidence type="ECO:0008006" key="4">
    <source>
        <dbReference type="Google" id="ProtNLM"/>
    </source>
</evidence>
<evidence type="ECO:0000256" key="1">
    <source>
        <dbReference type="SAM" id="SignalP"/>
    </source>
</evidence>
<reference evidence="2 3" key="1">
    <citation type="submission" date="2017-02" db="EMBL/GenBank/DDBJ databases">
        <authorList>
            <person name="Peterson S.W."/>
        </authorList>
    </citation>
    <scope>NUCLEOTIDE SEQUENCE [LARGE SCALE GENOMIC DNA]</scope>
    <source>
        <strain evidence="2 3">DSM 25262</strain>
    </source>
</reference>
<organism evidence="2 3">
    <name type="scientific">Ohtaekwangia koreensis</name>
    <dbReference type="NCBI Taxonomy" id="688867"/>
    <lineage>
        <taxon>Bacteria</taxon>
        <taxon>Pseudomonadati</taxon>
        <taxon>Bacteroidota</taxon>
        <taxon>Cytophagia</taxon>
        <taxon>Cytophagales</taxon>
        <taxon>Fulvivirgaceae</taxon>
        <taxon>Ohtaekwangia</taxon>
    </lineage>
</organism>
<proteinExistence type="predicted"/>
<sequence length="243" mass="27055">MKKFTLSILMLVAITASSYAQDKRVALVTFFGDKKIGGTGMSTLGESLMKDPAFNLQPLVEKAYARFVNEFAKDFPFKLIDAKEISSNTEYQNYKSVMLMDTASGFNKSMGIQYAVIPGMIWAYGDKQGLLSEEKQDPCNLAKIFPDADAILFVTMDYEFESRAMGMMAGAVAYLNMFLYDKKCDKVFRIRERGVSKGKVPAALGVPIMNVKKIQPLCEDATEALFEELKGKLGKIVKKSAKF</sequence>
<keyword evidence="1" id="KW-0732">Signal</keyword>
<evidence type="ECO:0000313" key="2">
    <source>
        <dbReference type="EMBL" id="SKC48704.1"/>
    </source>
</evidence>
<dbReference type="RefSeq" id="WP_079685524.1">
    <property type="nucleotide sequence ID" value="NZ_FUZU01000001.1"/>
</dbReference>
<gene>
    <name evidence="2" type="ORF">SAMN05660236_0940</name>
</gene>
<accession>A0A1T5JBH7</accession>
<feature type="signal peptide" evidence="1">
    <location>
        <begin position="1"/>
        <end position="20"/>
    </location>
</feature>
<protein>
    <recommendedName>
        <fullName evidence="4">GLPGLI family protein</fullName>
    </recommendedName>
</protein>
<evidence type="ECO:0000313" key="3">
    <source>
        <dbReference type="Proteomes" id="UP000190961"/>
    </source>
</evidence>